<sequence>MILCLVASSCLVGEAVIEGIGHIFLLPLLSLMQRTLAVSTFSEAFTLNFSGVIQHPQEDPEMLWVMGPVLAVIVIIIIVIGILLFKSKQERKRTCPAKDEHILGMKESLTAHVVDPVEMKRLTCQTQGMKDRPPVAVCDLADHVERLKAHECLRFSQEYEILPIQLLLSAIHQWETRVPGSDYINANYIDGYRRQNAYIAMQGPLPETLADFWRMVWEQKTCTIVMMTRLEEKSRVKCDQYWPSRGTETYGTIQVTMLDTVELAAYVIRSFTISKNDSSDKREVRQFQFLAWPDHGVPEYPTPILAFVHRVKACNPQKAGPMVVHCSAGVGRTGCFIVIDAMLDRLKREKSVDVYGLVTCMRAQRNYMVQTEDQYVFIHDALLEAAVCGSTEIPAHGLYAHMQKLSHMPPGETATAMEQEFKKLSNYKAHTLRFISANLLCNKFKNRLMNILPFESTRVCLQPIRGLEGSDYINASFIDGYRKQRAYIATQGPLPETTEDLWRMLWEHNSTIVVMLTKLREMGREKCHQYWPAERSARYHYFTVDPMAEYNMPEYILREFKVTNSRDGQSKTIRQFQFTRWPEQGVPQTVEGFIDFIGQVHKTKEQFGQDGPITVHCSAGVGRTGVFITLSIVLERIRQEGVVDVFQTVKVLRTQRPAMVQTEEQYQLCYRAALEYLGSFDHFAT</sequence>
<dbReference type="SMART" id="SM00194">
    <property type="entry name" value="PTPc"/>
    <property type="match status" value="2"/>
</dbReference>
<dbReference type="PRINTS" id="PR00700">
    <property type="entry name" value="PRTYPHPHTASE"/>
</dbReference>
<dbReference type="PANTHER" id="PTHR19134:SF203">
    <property type="entry name" value="RECEPTOR-TYPE TYROSINE-PROTEIN PHOSPHATASE F"/>
    <property type="match status" value="1"/>
</dbReference>
<dbReference type="PROSITE" id="PS50056">
    <property type="entry name" value="TYR_PHOSPHATASE_2"/>
    <property type="match status" value="2"/>
</dbReference>
<feature type="transmembrane region" description="Helical" evidence="3">
    <location>
        <begin position="62"/>
        <end position="85"/>
    </location>
</feature>
<evidence type="ECO:0000256" key="2">
    <source>
        <dbReference type="ARBA" id="ARBA00022912"/>
    </source>
</evidence>
<dbReference type="PROSITE" id="PS50055">
    <property type="entry name" value="TYR_PHOSPHATASE_PTP"/>
    <property type="match status" value="2"/>
</dbReference>
<dbReference type="InterPro" id="IPR050348">
    <property type="entry name" value="Protein-Tyr_Phosphatase"/>
</dbReference>
<dbReference type="FunFam" id="3.90.190.10:FF:000088">
    <property type="entry name" value="Receptor protein-tyrosine phosphatase LAR"/>
    <property type="match status" value="1"/>
</dbReference>
<keyword evidence="3" id="KW-0812">Transmembrane</keyword>
<evidence type="ECO:0000256" key="1">
    <source>
        <dbReference type="ARBA" id="ARBA00013064"/>
    </source>
</evidence>
<dbReference type="InterPro" id="IPR000387">
    <property type="entry name" value="Tyr_Pase_dom"/>
</dbReference>
<gene>
    <name evidence="6" type="ORF">FQA47_025042</name>
</gene>
<dbReference type="EMBL" id="WKFB01001149">
    <property type="protein sequence ID" value="KAF6715160.1"/>
    <property type="molecule type" value="Genomic_DNA"/>
</dbReference>
<dbReference type="PROSITE" id="PS00383">
    <property type="entry name" value="TYR_PHOSPHATASE_1"/>
    <property type="match status" value="2"/>
</dbReference>
<dbReference type="SUPFAM" id="SSF52799">
    <property type="entry name" value="(Phosphotyrosine protein) phosphatases II"/>
    <property type="match status" value="2"/>
</dbReference>
<keyword evidence="6" id="KW-0675">Receptor</keyword>
<evidence type="ECO:0000313" key="6">
    <source>
        <dbReference type="EMBL" id="KAF6715160.1"/>
    </source>
</evidence>
<dbReference type="FunFam" id="3.90.190.10:FF:000002">
    <property type="entry name" value="receptor-type tyrosine-protein phosphatase delta isoform X2"/>
    <property type="match status" value="1"/>
</dbReference>
<dbReference type="InterPro" id="IPR000242">
    <property type="entry name" value="PTP_cat"/>
</dbReference>
<dbReference type="InterPro" id="IPR029021">
    <property type="entry name" value="Prot-tyrosine_phosphatase-like"/>
</dbReference>
<organism evidence="6 7">
    <name type="scientific">Oryzias melastigma</name>
    <name type="common">Marine medaka</name>
    <dbReference type="NCBI Taxonomy" id="30732"/>
    <lineage>
        <taxon>Eukaryota</taxon>
        <taxon>Metazoa</taxon>
        <taxon>Chordata</taxon>
        <taxon>Craniata</taxon>
        <taxon>Vertebrata</taxon>
        <taxon>Euteleostomi</taxon>
        <taxon>Actinopterygii</taxon>
        <taxon>Neopterygii</taxon>
        <taxon>Teleostei</taxon>
        <taxon>Neoteleostei</taxon>
        <taxon>Acanthomorphata</taxon>
        <taxon>Ovalentaria</taxon>
        <taxon>Atherinomorphae</taxon>
        <taxon>Beloniformes</taxon>
        <taxon>Adrianichthyidae</taxon>
        <taxon>Oryziinae</taxon>
        <taxon>Oryzias</taxon>
    </lineage>
</organism>
<keyword evidence="2" id="KW-0904">Protein phosphatase</keyword>
<proteinExistence type="predicted"/>
<dbReference type="Pfam" id="PF00102">
    <property type="entry name" value="Y_phosphatase"/>
    <property type="match status" value="2"/>
</dbReference>
<accession>A0A834EVG4</accession>
<evidence type="ECO:0000259" key="5">
    <source>
        <dbReference type="PROSITE" id="PS50056"/>
    </source>
</evidence>
<dbReference type="InterPro" id="IPR016130">
    <property type="entry name" value="Tyr_Pase_AS"/>
</dbReference>
<dbReference type="Proteomes" id="UP000646548">
    <property type="component" value="Unassembled WGS sequence"/>
</dbReference>
<evidence type="ECO:0000256" key="3">
    <source>
        <dbReference type="SAM" id="Phobius"/>
    </source>
</evidence>
<dbReference type="GO" id="GO:0004725">
    <property type="term" value="F:protein tyrosine phosphatase activity"/>
    <property type="evidence" value="ECO:0007669"/>
    <property type="project" value="UniProtKB-EC"/>
</dbReference>
<dbReference type="SMART" id="SM00404">
    <property type="entry name" value="PTPc_motif"/>
    <property type="match status" value="2"/>
</dbReference>
<evidence type="ECO:0000313" key="7">
    <source>
        <dbReference type="Proteomes" id="UP000646548"/>
    </source>
</evidence>
<keyword evidence="3" id="KW-1133">Transmembrane helix</keyword>
<dbReference type="AlphaFoldDB" id="A0A834EVG4"/>
<reference evidence="6" key="1">
    <citation type="journal article" name="BMC Genomics">
        <title>Long-read sequencing and de novo genome assembly of marine medaka (Oryzias melastigma).</title>
        <authorList>
            <person name="Liang P."/>
            <person name="Saqib H.S.A."/>
            <person name="Ni X."/>
            <person name="Shen Y."/>
        </authorList>
    </citation>
    <scope>NUCLEOTIDE SEQUENCE</scope>
    <source>
        <strain evidence="6">Bigg-433</strain>
    </source>
</reference>
<dbReference type="PANTHER" id="PTHR19134">
    <property type="entry name" value="RECEPTOR-TYPE TYROSINE-PROTEIN PHOSPHATASE"/>
    <property type="match status" value="1"/>
</dbReference>
<name>A0A834EVG4_ORYME</name>
<dbReference type="GO" id="GO:0099560">
    <property type="term" value="P:synaptic membrane adhesion"/>
    <property type="evidence" value="ECO:0007669"/>
    <property type="project" value="TreeGrafter"/>
</dbReference>
<feature type="domain" description="Tyrosine-protein phosphatase" evidence="4">
    <location>
        <begin position="417"/>
        <end position="676"/>
    </location>
</feature>
<evidence type="ECO:0000259" key="4">
    <source>
        <dbReference type="PROSITE" id="PS50055"/>
    </source>
</evidence>
<feature type="domain" description="Tyrosine specific protein phosphatases" evidence="5">
    <location>
        <begin position="594"/>
        <end position="667"/>
    </location>
</feature>
<keyword evidence="3" id="KW-0472">Membrane</keyword>
<protein>
    <recommendedName>
        <fullName evidence="1">protein-tyrosine-phosphatase</fullName>
        <ecNumber evidence="1">3.1.3.48</ecNumber>
    </recommendedName>
</protein>
<keyword evidence="2" id="KW-0378">Hydrolase</keyword>
<dbReference type="Gene3D" id="3.90.190.10">
    <property type="entry name" value="Protein tyrosine phosphatase superfamily"/>
    <property type="match status" value="2"/>
</dbReference>
<comment type="caution">
    <text evidence="6">The sequence shown here is derived from an EMBL/GenBank/DDBJ whole genome shotgun (WGS) entry which is preliminary data.</text>
</comment>
<dbReference type="InterPro" id="IPR003595">
    <property type="entry name" value="Tyr_Pase_cat"/>
</dbReference>
<feature type="domain" description="Tyrosine specific protein phosphatases" evidence="5">
    <location>
        <begin position="305"/>
        <end position="376"/>
    </location>
</feature>
<feature type="domain" description="Tyrosine-protein phosphatase" evidence="4">
    <location>
        <begin position="160"/>
        <end position="385"/>
    </location>
</feature>
<dbReference type="EC" id="3.1.3.48" evidence="1"/>